<dbReference type="InterPro" id="IPR007497">
    <property type="entry name" value="SIMPL/DUF541"/>
</dbReference>
<feature type="transmembrane region" description="Helical" evidence="1">
    <location>
        <begin position="7"/>
        <end position="27"/>
    </location>
</feature>
<name>A0A1F7KEG3_9BACT</name>
<proteinExistence type="predicted"/>
<dbReference type="GO" id="GO:0006974">
    <property type="term" value="P:DNA damage response"/>
    <property type="evidence" value="ECO:0007669"/>
    <property type="project" value="TreeGrafter"/>
</dbReference>
<evidence type="ECO:0000313" key="3">
    <source>
        <dbReference type="Proteomes" id="UP000178450"/>
    </source>
</evidence>
<dbReference type="Pfam" id="PF04402">
    <property type="entry name" value="SIMPL"/>
    <property type="match status" value="1"/>
</dbReference>
<keyword evidence="1" id="KW-0472">Membrane</keyword>
<gene>
    <name evidence="2" type="ORF">A2209_01205</name>
</gene>
<dbReference type="AlphaFoldDB" id="A0A1F7KEG3"/>
<reference evidence="2 3" key="1">
    <citation type="journal article" date="2016" name="Nat. Commun.">
        <title>Thousands of microbial genomes shed light on interconnected biogeochemical processes in an aquifer system.</title>
        <authorList>
            <person name="Anantharaman K."/>
            <person name="Brown C.T."/>
            <person name="Hug L.A."/>
            <person name="Sharon I."/>
            <person name="Castelle C.J."/>
            <person name="Probst A.J."/>
            <person name="Thomas B.C."/>
            <person name="Singh A."/>
            <person name="Wilkins M.J."/>
            <person name="Karaoz U."/>
            <person name="Brodie E.L."/>
            <person name="Williams K.H."/>
            <person name="Hubbard S.S."/>
            <person name="Banfield J.F."/>
        </authorList>
    </citation>
    <scope>NUCLEOTIDE SEQUENCE [LARGE SCALE GENOMIC DNA]</scope>
</reference>
<sequence length="247" mass="26638">MENKTVTSTYAAILVLTIIALSVIKYFNISYPISVSTSQVSRELSVVGEGKVEVIPDTAVVEVGVTVNNIDTARQTQNQLTQTNNQIISALTKIGVAKKDIKTTNISIYPNYSYDGAVSDIIGYNGNATLSVTVKNVSKASEVVDVATQNGANEVRGPNFTLNKPEKYREEARNKAIDNAKEQAEKLAKNLGIRLGKIVNIVESSPISSQDYYYPRAAAEGMGGGGPTYEPGSQTITSTVTLYFEKK</sequence>
<accession>A0A1F7KEG3</accession>
<keyword evidence="1" id="KW-1133">Transmembrane helix</keyword>
<dbReference type="EMBL" id="MGBG01000010">
    <property type="protein sequence ID" value="OGK66252.1"/>
    <property type="molecule type" value="Genomic_DNA"/>
</dbReference>
<dbReference type="Proteomes" id="UP000178450">
    <property type="component" value="Unassembled WGS sequence"/>
</dbReference>
<organism evidence="2 3">
    <name type="scientific">Candidatus Roizmanbacteria bacterium RIFOXYA1_FULL_41_12</name>
    <dbReference type="NCBI Taxonomy" id="1802082"/>
    <lineage>
        <taxon>Bacteria</taxon>
        <taxon>Candidatus Roizmaniibacteriota</taxon>
    </lineage>
</organism>
<evidence type="ECO:0008006" key="4">
    <source>
        <dbReference type="Google" id="ProtNLM"/>
    </source>
</evidence>
<comment type="caution">
    <text evidence="2">The sequence shown here is derived from an EMBL/GenBank/DDBJ whole genome shotgun (WGS) entry which is preliminary data.</text>
</comment>
<dbReference type="PANTHER" id="PTHR34387:SF1">
    <property type="entry name" value="PERIPLASMIC IMMUNOGENIC PROTEIN"/>
    <property type="match status" value="1"/>
</dbReference>
<dbReference type="Gene3D" id="3.30.110.170">
    <property type="entry name" value="Protein of unknown function (DUF541), domain 1"/>
    <property type="match status" value="1"/>
</dbReference>
<evidence type="ECO:0000256" key="1">
    <source>
        <dbReference type="SAM" id="Phobius"/>
    </source>
</evidence>
<dbReference type="InterPro" id="IPR052022">
    <property type="entry name" value="26kDa_periplasmic_antigen"/>
</dbReference>
<keyword evidence="1" id="KW-0812">Transmembrane</keyword>
<dbReference type="PANTHER" id="PTHR34387">
    <property type="entry name" value="SLR1258 PROTEIN"/>
    <property type="match status" value="1"/>
</dbReference>
<dbReference type="Gene3D" id="3.30.70.2970">
    <property type="entry name" value="Protein of unknown function (DUF541), domain 2"/>
    <property type="match status" value="1"/>
</dbReference>
<evidence type="ECO:0000313" key="2">
    <source>
        <dbReference type="EMBL" id="OGK66252.1"/>
    </source>
</evidence>
<protein>
    <recommendedName>
        <fullName evidence="4">26 kDa periplasmic immunogenic protein</fullName>
    </recommendedName>
</protein>